<dbReference type="AlphaFoldDB" id="A0A067HCT5"/>
<sequence>MPVNQHMNFIYTVTQISWHFWGTLCFISYTQYHFPQMLFIFKHQLLFCRAEDCDDENMDNTTTLWVALAVVQSYNPRRKVPRSDISIPDLECCLSKASFSAAQNSGKFLHTLAYSDIKNWTV</sequence>
<gene>
    <name evidence="1" type="ORF">CISIN_1g048306mg</name>
</gene>
<evidence type="ECO:0000313" key="1">
    <source>
        <dbReference type="EMBL" id="KDO85611.1"/>
    </source>
</evidence>
<evidence type="ECO:0000313" key="2">
    <source>
        <dbReference type="Proteomes" id="UP000027120"/>
    </source>
</evidence>
<keyword evidence="2" id="KW-1185">Reference proteome</keyword>
<proteinExistence type="predicted"/>
<dbReference type="STRING" id="2711.A0A067HCT5"/>
<organism evidence="1 2">
    <name type="scientific">Citrus sinensis</name>
    <name type="common">Sweet orange</name>
    <name type="synonym">Citrus aurantium var. sinensis</name>
    <dbReference type="NCBI Taxonomy" id="2711"/>
    <lineage>
        <taxon>Eukaryota</taxon>
        <taxon>Viridiplantae</taxon>
        <taxon>Streptophyta</taxon>
        <taxon>Embryophyta</taxon>
        <taxon>Tracheophyta</taxon>
        <taxon>Spermatophyta</taxon>
        <taxon>Magnoliopsida</taxon>
        <taxon>eudicotyledons</taxon>
        <taxon>Gunneridae</taxon>
        <taxon>Pentapetalae</taxon>
        <taxon>rosids</taxon>
        <taxon>malvids</taxon>
        <taxon>Sapindales</taxon>
        <taxon>Rutaceae</taxon>
        <taxon>Aurantioideae</taxon>
        <taxon>Citrus</taxon>
    </lineage>
</organism>
<name>A0A067HCT5_CITSI</name>
<reference evidence="1 2" key="1">
    <citation type="submission" date="2014-04" db="EMBL/GenBank/DDBJ databases">
        <authorList>
            <consortium name="International Citrus Genome Consortium"/>
            <person name="Gmitter F."/>
            <person name="Chen C."/>
            <person name="Farmerie W."/>
            <person name="Harkins T."/>
            <person name="Desany B."/>
            <person name="Mohiuddin M."/>
            <person name="Kodira C."/>
            <person name="Borodovsky M."/>
            <person name="Lomsadze A."/>
            <person name="Burns P."/>
            <person name="Jenkins J."/>
            <person name="Prochnik S."/>
            <person name="Shu S."/>
            <person name="Chapman J."/>
            <person name="Pitluck S."/>
            <person name="Schmutz J."/>
            <person name="Rokhsar D."/>
        </authorList>
    </citation>
    <scope>NUCLEOTIDE SEQUENCE</scope>
</reference>
<accession>A0A067HCT5</accession>
<dbReference type="EMBL" id="KK784873">
    <property type="protein sequence ID" value="KDO85611.1"/>
    <property type="molecule type" value="Genomic_DNA"/>
</dbReference>
<dbReference type="Proteomes" id="UP000027120">
    <property type="component" value="Unassembled WGS sequence"/>
</dbReference>
<protein>
    <submittedName>
        <fullName evidence="1">Uncharacterized protein</fullName>
    </submittedName>
</protein>